<evidence type="ECO:0000313" key="6">
    <source>
        <dbReference type="EMBL" id="TDD39121.1"/>
    </source>
</evidence>
<dbReference type="InterPro" id="IPR001867">
    <property type="entry name" value="OmpR/PhoB-type_DNA-bd"/>
</dbReference>
<dbReference type="OrthoDB" id="9812579at2"/>
<sequence>MRFGVLGPLVVWGADGRPVTVPVLKTRSLLAALLAHEGRAVSADRLIDSLWDAGELPGNPSAALQTRVWQLRKVFEGLEAGGRELLQLRDDGYVLRVVPESVDMGRFGALVARARVADAPGTRADLLSDALALWRGAAFSGFEDAAFARPLIARLEETRLAALEARAEARIALGEHLDVAEELHELVVLHPLRERLRALQMRALFAGGRVSDALAGYQELRTRLANELGLDPGPEITALHQALLEQAPALTAVPPAAAPSRRPITNLPAPLTGLIGRQSAVAEVKSLLATARQLTLTGSGGVGKTRLALETAAQLAGDFPDGTWLVELAAVGRTGSADAVDAVAETVMTALGIKEGAGLALPDAGESPSPAEVLAEALDGKRLLLLLDNCERIVEAVAELAALVLKRVPGLHILATSQEPLGIYGEVVWAVPPLQVPGPARETEFDAVARSSAVELFVARAAAATPGFTLDSGNARDVAVICRRLDGIPLALELAATRVRALGVRGLVTRLDDRFRLLVTGYRGAPPRQQTLRAMIDWSWDLLTVPERAVLRRLAVHAEGCTLQAAEAVCAGEGVSHEDVLDLLARLVDRSLVVMTDSGEEARYRLLESVADYGLDRLHEAGETEKVLQRHREYYAELAERAAPLLRGPDQRRQLRLLDAEAANARRALDDAVRLGAVADALRLVNALVWYWFLRGRLRESSRSLEAVLAAAEKPETSTDPQAMASLLAQARAWREGFAVLVGDRAGRTQHSRGVAVELSRDITDGQQRAMAQWFLGFALFGVGDQAASEELIDQALEAFQDMDDSWGIAAALSVRANQAHVRGDLDRLARDGQRSAALFAELADDWGRLQTVEPLASLAEMAGDYERAAQLHHEGLRMAEDLGMWPDAADRLTSLGSVAMLTGDHAGAREFHQRAMRLAAEHSFKPGEIHAEVGLGLGARREERLDTAEAHMRHVLHWQSTMAFEPGRALALAELGFIAEMRGDADQALRLHLDGWTAARRTGDARAKALALEGLAGAHALAGRHAYAAMLLGTAHAARDAVRMPLPPAERGDVDRITKALREHLDEHAYQIAHQSGKALTPEEALIAEPPTPAAHHR</sequence>
<evidence type="ECO:0000256" key="3">
    <source>
        <dbReference type="PROSITE-ProRule" id="PRU01091"/>
    </source>
</evidence>
<dbReference type="EMBL" id="SMKW01000080">
    <property type="protein sequence ID" value="TDD39121.1"/>
    <property type="molecule type" value="Genomic_DNA"/>
</dbReference>
<evidence type="ECO:0000313" key="7">
    <source>
        <dbReference type="Proteomes" id="UP000294947"/>
    </source>
</evidence>
<proteinExistence type="inferred from homology"/>
<dbReference type="SUPFAM" id="SSF52540">
    <property type="entry name" value="P-loop containing nucleoside triphosphate hydrolases"/>
    <property type="match status" value="1"/>
</dbReference>
<evidence type="ECO:0000256" key="2">
    <source>
        <dbReference type="ARBA" id="ARBA00023125"/>
    </source>
</evidence>
<keyword evidence="7" id="KW-1185">Reference proteome</keyword>
<dbReference type="InterPro" id="IPR036388">
    <property type="entry name" value="WH-like_DNA-bd_sf"/>
</dbReference>
<dbReference type="PANTHER" id="PTHR47691:SF3">
    <property type="entry name" value="HTH-TYPE TRANSCRIPTIONAL REGULATOR RV0890C-RELATED"/>
    <property type="match status" value="1"/>
</dbReference>
<dbReference type="Proteomes" id="UP000294947">
    <property type="component" value="Unassembled WGS sequence"/>
</dbReference>
<accession>A0A4R4Y402</accession>
<dbReference type="GO" id="GO:0000160">
    <property type="term" value="P:phosphorelay signal transduction system"/>
    <property type="evidence" value="ECO:0007669"/>
    <property type="project" value="InterPro"/>
</dbReference>
<dbReference type="GO" id="GO:0006355">
    <property type="term" value="P:regulation of DNA-templated transcription"/>
    <property type="evidence" value="ECO:0007669"/>
    <property type="project" value="InterPro"/>
</dbReference>
<dbReference type="Gene3D" id="1.25.40.10">
    <property type="entry name" value="Tetratricopeptide repeat domain"/>
    <property type="match status" value="2"/>
</dbReference>
<protein>
    <submittedName>
        <fullName evidence="6">AfsR/SARP family transcriptional regulator</fullName>
    </submittedName>
</protein>
<feature type="DNA-binding region" description="OmpR/PhoB-type" evidence="3">
    <location>
        <begin position="1"/>
        <end position="97"/>
    </location>
</feature>
<dbReference type="RefSeq" id="WP_132493479.1">
    <property type="nucleotide sequence ID" value="NZ_SMKW01000080.1"/>
</dbReference>
<dbReference type="SUPFAM" id="SSF48452">
    <property type="entry name" value="TPR-like"/>
    <property type="match status" value="3"/>
</dbReference>
<dbReference type="InterPro" id="IPR019734">
    <property type="entry name" value="TPR_rpt"/>
</dbReference>
<name>A0A4R4Y402_9PSEU</name>
<reference evidence="6 7" key="1">
    <citation type="submission" date="2019-03" db="EMBL/GenBank/DDBJ databases">
        <title>Draft genome sequences of novel Actinobacteria.</title>
        <authorList>
            <person name="Sahin N."/>
            <person name="Ay H."/>
            <person name="Saygin H."/>
        </authorList>
    </citation>
    <scope>NUCLEOTIDE SEQUENCE [LARGE SCALE GENOMIC DNA]</scope>
    <source>
        <strain evidence="6 7">7K502</strain>
    </source>
</reference>
<dbReference type="Pfam" id="PF03704">
    <property type="entry name" value="BTAD"/>
    <property type="match status" value="1"/>
</dbReference>
<dbReference type="AlphaFoldDB" id="A0A4R4Y402"/>
<feature type="region of interest" description="Disordered" evidence="4">
    <location>
        <begin position="1075"/>
        <end position="1099"/>
    </location>
</feature>
<evidence type="ECO:0000256" key="4">
    <source>
        <dbReference type="SAM" id="MobiDB-lite"/>
    </source>
</evidence>
<dbReference type="Gene3D" id="1.10.10.10">
    <property type="entry name" value="Winged helix-like DNA-binding domain superfamily/Winged helix DNA-binding domain"/>
    <property type="match status" value="1"/>
</dbReference>
<dbReference type="SMART" id="SM00028">
    <property type="entry name" value="TPR"/>
    <property type="match status" value="2"/>
</dbReference>
<dbReference type="PANTHER" id="PTHR47691">
    <property type="entry name" value="REGULATOR-RELATED"/>
    <property type="match status" value="1"/>
</dbReference>
<dbReference type="InterPro" id="IPR016032">
    <property type="entry name" value="Sig_transdc_resp-reg_C-effctor"/>
</dbReference>
<dbReference type="CDD" id="cd15831">
    <property type="entry name" value="BTAD"/>
    <property type="match status" value="1"/>
</dbReference>
<dbReference type="InterPro" id="IPR027417">
    <property type="entry name" value="P-loop_NTPase"/>
</dbReference>
<dbReference type="SMART" id="SM01043">
    <property type="entry name" value="BTAD"/>
    <property type="match status" value="1"/>
</dbReference>
<comment type="caution">
    <text evidence="6">The sequence shown here is derived from an EMBL/GenBank/DDBJ whole genome shotgun (WGS) entry which is preliminary data.</text>
</comment>
<dbReference type="PROSITE" id="PS51755">
    <property type="entry name" value="OMPR_PHOB"/>
    <property type="match status" value="1"/>
</dbReference>
<dbReference type="Gene3D" id="3.40.50.300">
    <property type="entry name" value="P-loop containing nucleotide triphosphate hydrolases"/>
    <property type="match status" value="1"/>
</dbReference>
<comment type="similarity">
    <text evidence="1">Belongs to the AfsR/DnrI/RedD regulatory family.</text>
</comment>
<evidence type="ECO:0000256" key="1">
    <source>
        <dbReference type="ARBA" id="ARBA00005820"/>
    </source>
</evidence>
<organism evidence="6 7">
    <name type="scientific">Saccharopolyspora elongata</name>
    <dbReference type="NCBI Taxonomy" id="2530387"/>
    <lineage>
        <taxon>Bacteria</taxon>
        <taxon>Bacillati</taxon>
        <taxon>Actinomycetota</taxon>
        <taxon>Actinomycetes</taxon>
        <taxon>Pseudonocardiales</taxon>
        <taxon>Pseudonocardiaceae</taxon>
        <taxon>Saccharopolyspora</taxon>
    </lineage>
</organism>
<feature type="domain" description="OmpR/PhoB-type" evidence="5">
    <location>
        <begin position="1"/>
        <end position="97"/>
    </location>
</feature>
<dbReference type="SMART" id="SM00862">
    <property type="entry name" value="Trans_reg_C"/>
    <property type="match status" value="1"/>
</dbReference>
<dbReference type="GO" id="GO:0003677">
    <property type="term" value="F:DNA binding"/>
    <property type="evidence" value="ECO:0007669"/>
    <property type="project" value="UniProtKB-UniRule"/>
</dbReference>
<dbReference type="InterPro" id="IPR058852">
    <property type="entry name" value="HTH_77"/>
</dbReference>
<gene>
    <name evidence="6" type="ORF">E1288_37745</name>
</gene>
<dbReference type="InterPro" id="IPR005158">
    <property type="entry name" value="BTAD"/>
</dbReference>
<dbReference type="PRINTS" id="PR00364">
    <property type="entry name" value="DISEASERSIST"/>
</dbReference>
<dbReference type="Pfam" id="PF25872">
    <property type="entry name" value="HTH_77"/>
    <property type="match status" value="1"/>
</dbReference>
<dbReference type="Pfam" id="PF00486">
    <property type="entry name" value="Trans_reg_C"/>
    <property type="match status" value="1"/>
</dbReference>
<evidence type="ECO:0000259" key="5">
    <source>
        <dbReference type="PROSITE" id="PS51755"/>
    </source>
</evidence>
<dbReference type="InterPro" id="IPR011990">
    <property type="entry name" value="TPR-like_helical_dom_sf"/>
</dbReference>
<keyword evidence="2 3" id="KW-0238">DNA-binding</keyword>
<dbReference type="SUPFAM" id="SSF46894">
    <property type="entry name" value="C-terminal effector domain of the bipartite response regulators"/>
    <property type="match status" value="1"/>
</dbReference>